<feature type="region of interest" description="Disordered" evidence="1">
    <location>
        <begin position="273"/>
        <end position="302"/>
    </location>
</feature>
<keyword evidence="2" id="KW-0812">Transmembrane</keyword>
<evidence type="ECO:0000313" key="5">
    <source>
        <dbReference type="Proteomes" id="UP000193467"/>
    </source>
</evidence>
<comment type="caution">
    <text evidence="4">The sequence shown here is derived from an EMBL/GenBank/DDBJ whole genome shotgun (WGS) entry which is preliminary data.</text>
</comment>
<dbReference type="STRING" id="106004.A0A1Y2C241"/>
<feature type="transmembrane region" description="Helical" evidence="2">
    <location>
        <begin position="125"/>
        <end position="155"/>
    </location>
</feature>
<evidence type="ECO:0000256" key="2">
    <source>
        <dbReference type="SAM" id="Phobius"/>
    </source>
</evidence>
<dbReference type="AlphaFoldDB" id="A0A1Y2C241"/>
<evidence type="ECO:0000259" key="3">
    <source>
        <dbReference type="Pfam" id="PF20152"/>
    </source>
</evidence>
<dbReference type="PANTHER" id="PTHR40465:SF1">
    <property type="entry name" value="DUF6534 DOMAIN-CONTAINING PROTEIN"/>
    <property type="match status" value="1"/>
</dbReference>
<name>A0A1Y2C241_9BASI</name>
<feature type="transmembrane region" description="Helical" evidence="2">
    <location>
        <begin position="95"/>
        <end position="113"/>
    </location>
</feature>
<evidence type="ECO:0000313" key="4">
    <source>
        <dbReference type="EMBL" id="ORY41113.1"/>
    </source>
</evidence>
<proteinExistence type="predicted"/>
<feature type="transmembrane region" description="Helical" evidence="2">
    <location>
        <begin position="167"/>
        <end position="188"/>
    </location>
</feature>
<keyword evidence="5" id="KW-1185">Reference proteome</keyword>
<feature type="compositionally biased region" description="Basic and acidic residues" evidence="1">
    <location>
        <begin position="277"/>
        <end position="294"/>
    </location>
</feature>
<dbReference type="PANTHER" id="PTHR40465">
    <property type="entry name" value="CHROMOSOME 1, WHOLE GENOME SHOTGUN SEQUENCE"/>
    <property type="match status" value="1"/>
</dbReference>
<feature type="transmembrane region" description="Helical" evidence="2">
    <location>
        <begin position="12"/>
        <end position="38"/>
    </location>
</feature>
<dbReference type="Proteomes" id="UP000193467">
    <property type="component" value="Unassembled WGS sequence"/>
</dbReference>
<dbReference type="Pfam" id="PF20152">
    <property type="entry name" value="DUF6534"/>
    <property type="match status" value="1"/>
</dbReference>
<gene>
    <name evidence="4" type="ORF">BCR35DRAFT_336471</name>
</gene>
<dbReference type="EMBL" id="MCGR01000138">
    <property type="protein sequence ID" value="ORY41113.1"/>
    <property type="molecule type" value="Genomic_DNA"/>
</dbReference>
<feature type="transmembrane region" description="Helical" evidence="2">
    <location>
        <begin position="236"/>
        <end position="254"/>
    </location>
</feature>
<dbReference type="OrthoDB" id="3183258at2759"/>
<feature type="domain" description="DUF6534" evidence="3">
    <location>
        <begin position="173"/>
        <end position="254"/>
    </location>
</feature>
<dbReference type="InParanoid" id="A0A1Y2C241"/>
<evidence type="ECO:0000256" key="1">
    <source>
        <dbReference type="SAM" id="MobiDB-lite"/>
    </source>
</evidence>
<feature type="transmembrane region" description="Helical" evidence="2">
    <location>
        <begin position="209"/>
        <end position="230"/>
    </location>
</feature>
<keyword evidence="2" id="KW-0472">Membrane</keyword>
<organism evidence="4 5">
    <name type="scientific">Leucosporidium creatinivorum</name>
    <dbReference type="NCBI Taxonomy" id="106004"/>
    <lineage>
        <taxon>Eukaryota</taxon>
        <taxon>Fungi</taxon>
        <taxon>Dikarya</taxon>
        <taxon>Basidiomycota</taxon>
        <taxon>Pucciniomycotina</taxon>
        <taxon>Microbotryomycetes</taxon>
        <taxon>Leucosporidiales</taxon>
        <taxon>Leucosporidium</taxon>
    </lineage>
</organism>
<protein>
    <recommendedName>
        <fullName evidence="3">DUF6534 domain-containing protein</fullName>
    </recommendedName>
</protein>
<reference evidence="4 5" key="1">
    <citation type="submission" date="2016-07" db="EMBL/GenBank/DDBJ databases">
        <title>Pervasive Adenine N6-methylation of Active Genes in Fungi.</title>
        <authorList>
            <consortium name="DOE Joint Genome Institute"/>
            <person name="Mondo S.J."/>
            <person name="Dannebaum R.O."/>
            <person name="Kuo R.C."/>
            <person name="Labutti K."/>
            <person name="Haridas S."/>
            <person name="Kuo A."/>
            <person name="Salamov A."/>
            <person name="Ahrendt S.R."/>
            <person name="Lipzen A."/>
            <person name="Sullivan W."/>
            <person name="Andreopoulos W.B."/>
            <person name="Clum A."/>
            <person name="Lindquist E."/>
            <person name="Daum C."/>
            <person name="Ramamoorthy G.K."/>
            <person name="Gryganskyi A."/>
            <person name="Culley D."/>
            <person name="Magnuson J.K."/>
            <person name="James T.Y."/>
            <person name="O'Malley M.A."/>
            <person name="Stajich J.E."/>
            <person name="Spatafora J.W."/>
            <person name="Visel A."/>
            <person name="Grigoriev I.V."/>
        </authorList>
    </citation>
    <scope>NUCLEOTIDE SEQUENCE [LARGE SCALE GENOMIC DNA]</scope>
    <source>
        <strain evidence="4 5">62-1032</strain>
    </source>
</reference>
<sequence>MSTAAYVLDKDGFIGPFFTGCFISTWLSGIIWAQAAAYNKAWPKGKDRDWIRWSVILLLGLDLITTVCGCVSPYLMGVKGWGDLDAVITKAPWSFAVNPICAGLTAFCVQLFYSHRVYYVSGKSFIIPSIVVLLGFVQLGFSIGATYACFAYSFAELVPKYNWGVSAWLASACGADFIIAAAIVFYLSRAKQSSAFADTNSLLTKVMRTTLETNAATAVVALCDAVLFSALTTTNYHIITNLVLVKLYMISFFFSRKFFLIFTVNRAEPSTHQLAVRKQDGHSEDDWNRNRDSGGKGGRTPLPIVVTMDVERHEEVEEEKEAWGGRQPTRSARTAQALIDAQV</sequence>
<feature type="transmembrane region" description="Helical" evidence="2">
    <location>
        <begin position="50"/>
        <end position="75"/>
    </location>
</feature>
<keyword evidence="2" id="KW-1133">Transmembrane helix</keyword>
<dbReference type="InterPro" id="IPR045339">
    <property type="entry name" value="DUF6534"/>
</dbReference>
<accession>A0A1Y2C241</accession>